<dbReference type="InterPro" id="IPR054728">
    <property type="entry name" value="RsmB-like_ferredoxin"/>
</dbReference>
<evidence type="ECO:0000313" key="7">
    <source>
        <dbReference type="EMBL" id="PXV79384.1"/>
    </source>
</evidence>
<keyword evidence="8" id="KW-1185">Reference proteome</keyword>
<feature type="active site" description="Nucleophile" evidence="5">
    <location>
        <position position="354"/>
    </location>
</feature>
<evidence type="ECO:0000256" key="5">
    <source>
        <dbReference type="PROSITE-ProRule" id="PRU01023"/>
    </source>
</evidence>
<protein>
    <submittedName>
        <fullName evidence="7">16S rRNA (Cytosine967-C5)-methyltransferase</fullName>
    </submittedName>
</protein>
<feature type="domain" description="SAM-dependent MTase RsmB/NOP-type" evidence="6">
    <location>
        <begin position="140"/>
        <end position="418"/>
    </location>
</feature>
<accession>A0ABX5M8V8</accession>
<dbReference type="EMBL" id="QICQ01000024">
    <property type="protein sequence ID" value="PXV79384.1"/>
    <property type="molecule type" value="Genomic_DNA"/>
</dbReference>
<dbReference type="Gene3D" id="3.40.50.150">
    <property type="entry name" value="Vaccinia Virus protein VP39"/>
    <property type="match status" value="1"/>
</dbReference>
<name>A0ABX5M8V8_9PROT</name>
<dbReference type="Pfam" id="PF22458">
    <property type="entry name" value="RsmF-B_ferredox"/>
    <property type="match status" value="1"/>
</dbReference>
<dbReference type="PROSITE" id="PS51686">
    <property type="entry name" value="SAM_MT_RSMB_NOP"/>
    <property type="match status" value="1"/>
</dbReference>
<dbReference type="CDD" id="cd02440">
    <property type="entry name" value="AdoMet_MTases"/>
    <property type="match status" value="1"/>
</dbReference>
<dbReference type="InterPro" id="IPR029063">
    <property type="entry name" value="SAM-dependent_MTases_sf"/>
</dbReference>
<dbReference type="PRINTS" id="PR02008">
    <property type="entry name" value="RCMTFAMILY"/>
</dbReference>
<keyword evidence="4 5" id="KW-0694">RNA-binding</keyword>
<dbReference type="PANTHER" id="PTHR22807:SF53">
    <property type="entry name" value="RIBOSOMAL RNA SMALL SUBUNIT METHYLTRANSFERASE B-RELATED"/>
    <property type="match status" value="1"/>
</dbReference>
<dbReference type="SUPFAM" id="SSF53335">
    <property type="entry name" value="S-adenosyl-L-methionine-dependent methyltransferases"/>
    <property type="match status" value="1"/>
</dbReference>
<sequence>MRLTPERLNLLIIAVRKVLPLQAPADVLLRQFFRDYPQLGQNGRSMIAETVFGILRHRFFLEVLTGKATARELVLAYLARFQGMNLRELTPLIREVESKWIQQIKAVKLEEQPQFIRAEFPEWLVGKLQQSWSDEDILRLGQVLQQPAPLDIRVNSLLAKREEVIAVLKQEGIEAQSTPFSPVGIRLTGNPAINRNALFLSGKIEVQDEGSQILGFLLAPKRGEMVVDFCAGAGGKTLLLGALMHSRGRLYAFDISEKRLNNLKPRLKRSGLSNVHPQHIDSEKDIKLKRLAGKIDRVLVDAPCSGLGTLRRNPDLKWRQSPESINELQKKQIAILTAAAKLLKPGGRLVYATCSLLPEENQQVIERFLADHPQFSILNCGELLAQQKINLPDTGEFLQLSPLYHNTDGFFAAVLEHSRMEPKN</sequence>
<dbReference type="Pfam" id="PF01189">
    <property type="entry name" value="Methyltr_RsmB-F"/>
    <property type="match status" value="1"/>
</dbReference>
<dbReference type="Proteomes" id="UP000247780">
    <property type="component" value="Unassembled WGS sequence"/>
</dbReference>
<organism evidence="7 8">
    <name type="scientific">Nitrosomonas eutropha</name>
    <dbReference type="NCBI Taxonomy" id="916"/>
    <lineage>
        <taxon>Bacteria</taxon>
        <taxon>Pseudomonadati</taxon>
        <taxon>Pseudomonadota</taxon>
        <taxon>Betaproteobacteria</taxon>
        <taxon>Nitrosomonadales</taxon>
        <taxon>Nitrosomonadaceae</taxon>
        <taxon>Nitrosomonas</taxon>
    </lineage>
</organism>
<comment type="caution">
    <text evidence="7">The sequence shown here is derived from an EMBL/GenBank/DDBJ whole genome shotgun (WGS) entry which is preliminary data.</text>
</comment>
<dbReference type="RefSeq" id="WP_011635273.1">
    <property type="nucleotide sequence ID" value="NZ_QICQ01000024.1"/>
</dbReference>
<comment type="caution">
    <text evidence="5">Lacks conserved residue(s) required for the propagation of feature annotation.</text>
</comment>
<evidence type="ECO:0000256" key="4">
    <source>
        <dbReference type="ARBA" id="ARBA00022884"/>
    </source>
</evidence>
<feature type="binding site" evidence="5">
    <location>
        <position position="281"/>
    </location>
    <ligand>
        <name>S-adenosyl-L-methionine</name>
        <dbReference type="ChEBI" id="CHEBI:59789"/>
    </ligand>
</feature>
<dbReference type="InterPro" id="IPR001678">
    <property type="entry name" value="MeTrfase_RsmB-F_NOP2_dom"/>
</dbReference>
<dbReference type="InterPro" id="IPR049560">
    <property type="entry name" value="MeTrfase_RsmB-F_NOP2_cat"/>
</dbReference>
<evidence type="ECO:0000256" key="1">
    <source>
        <dbReference type="ARBA" id="ARBA00022603"/>
    </source>
</evidence>
<dbReference type="InterPro" id="IPR023267">
    <property type="entry name" value="RCMT"/>
</dbReference>
<gene>
    <name evidence="7" type="ORF">C8R14_12435</name>
</gene>
<feature type="binding site" evidence="5">
    <location>
        <position position="254"/>
    </location>
    <ligand>
        <name>S-adenosyl-L-methionine</name>
        <dbReference type="ChEBI" id="CHEBI:59789"/>
    </ligand>
</feature>
<evidence type="ECO:0000259" key="6">
    <source>
        <dbReference type="PROSITE" id="PS51686"/>
    </source>
</evidence>
<dbReference type="PANTHER" id="PTHR22807">
    <property type="entry name" value="NOP2 YEAST -RELATED NOL1/NOP2/FMU SUN DOMAIN-CONTAINING"/>
    <property type="match status" value="1"/>
</dbReference>
<comment type="similarity">
    <text evidence="5">Belongs to the class I-like SAM-binding methyltransferase superfamily. RsmB/NOP family.</text>
</comment>
<proteinExistence type="inferred from homology"/>
<keyword evidence="1 5" id="KW-0489">Methyltransferase</keyword>
<keyword evidence="3 5" id="KW-0949">S-adenosyl-L-methionine</keyword>
<evidence type="ECO:0000256" key="3">
    <source>
        <dbReference type="ARBA" id="ARBA00022691"/>
    </source>
</evidence>
<keyword evidence="2 5" id="KW-0808">Transferase</keyword>
<feature type="binding site" evidence="5">
    <location>
        <position position="301"/>
    </location>
    <ligand>
        <name>S-adenosyl-L-methionine</name>
        <dbReference type="ChEBI" id="CHEBI:59789"/>
    </ligand>
</feature>
<evidence type="ECO:0000256" key="2">
    <source>
        <dbReference type="ARBA" id="ARBA00022679"/>
    </source>
</evidence>
<evidence type="ECO:0000313" key="8">
    <source>
        <dbReference type="Proteomes" id="UP000247780"/>
    </source>
</evidence>
<reference evidence="7 8" key="1">
    <citation type="submission" date="2018-04" db="EMBL/GenBank/DDBJ databases">
        <title>Active sludge and wastewater microbial communities from Klosterneuburg, Austria.</title>
        <authorList>
            <person name="Wagner M."/>
        </authorList>
    </citation>
    <scope>NUCLEOTIDE SEQUENCE [LARGE SCALE GENOMIC DNA]</scope>
    <source>
        <strain evidence="7 8">Nm 57</strain>
    </source>
</reference>